<dbReference type="InterPro" id="IPR000668">
    <property type="entry name" value="Peptidase_C1A_C"/>
</dbReference>
<protein>
    <recommendedName>
        <fullName evidence="4">Peptidase C1A papain C-terminal domain-containing protein</fullName>
    </recommendedName>
</protein>
<evidence type="ECO:0000256" key="2">
    <source>
        <dbReference type="ARBA" id="ARBA00023157"/>
    </source>
</evidence>
<evidence type="ECO:0000256" key="3">
    <source>
        <dbReference type="SAM" id="MobiDB-lite"/>
    </source>
</evidence>
<dbReference type="InterPro" id="IPR025661">
    <property type="entry name" value="Pept_asp_AS"/>
</dbReference>
<dbReference type="CDD" id="cd22954">
    <property type="entry name" value="PLL_lectin"/>
    <property type="match status" value="1"/>
</dbReference>
<dbReference type="InterPro" id="IPR058502">
    <property type="entry name" value="PLL-like_beta-prop"/>
</dbReference>
<keyword evidence="6" id="KW-1185">Reference proteome</keyword>
<dbReference type="GO" id="GO:0008234">
    <property type="term" value="F:cysteine-type peptidase activity"/>
    <property type="evidence" value="ECO:0007669"/>
    <property type="project" value="InterPro"/>
</dbReference>
<comment type="caution">
    <text evidence="5">The sequence shown here is derived from an EMBL/GenBank/DDBJ whole genome shotgun (WGS) entry which is preliminary data.</text>
</comment>
<dbReference type="SUPFAM" id="SSF89372">
    <property type="entry name" value="Fucose-specific lectin"/>
    <property type="match status" value="2"/>
</dbReference>
<dbReference type="InterPro" id="IPR013128">
    <property type="entry name" value="Peptidase_C1A"/>
</dbReference>
<reference evidence="5 6" key="1">
    <citation type="submission" date="2020-04" db="EMBL/GenBank/DDBJ databases">
        <title>Azohydromonas sp. isolated from soil.</title>
        <authorList>
            <person name="Dahal R.H."/>
        </authorList>
    </citation>
    <scope>NUCLEOTIDE SEQUENCE [LARGE SCALE GENOMIC DNA]</scope>
    <source>
        <strain evidence="5 6">G-1-1-14</strain>
    </source>
</reference>
<feature type="region of interest" description="Disordered" evidence="3">
    <location>
        <begin position="630"/>
        <end position="660"/>
    </location>
</feature>
<dbReference type="SUPFAM" id="SSF54001">
    <property type="entry name" value="Cysteine proteinases"/>
    <property type="match status" value="1"/>
</dbReference>
<evidence type="ECO:0000256" key="1">
    <source>
        <dbReference type="ARBA" id="ARBA00008455"/>
    </source>
</evidence>
<dbReference type="InterPro" id="IPR039417">
    <property type="entry name" value="Peptidase_C1A_papain-like"/>
</dbReference>
<comment type="similarity">
    <text evidence="1">Belongs to the peptidase C1 family.</text>
</comment>
<dbReference type="AlphaFoldDB" id="A0A848F4J5"/>
<sequence>MSNIDVKSLAQAIATQGAGWQAGETSMTALSDDARRARLGFVPPPDAPSLEDLDRQLRSGQRSHEPFIAAAAIGAPSAYDLRNVGGRNYVTAVRDQGGCGSCVSFGTCAVIESTLRVAAGDPALDVDLSEAQLFYCYARAQGRNCANGWWPDAALDACRQGLAFEQSYPYTAGDQNCSNLDPGWRSRYAKITGRQALSGAAIKEWIATRGPVTGCFLVYDDFFAYRSGVYRHVSGGLAGGHCVAIIGYDDAQSCWICKNSWGPGWGDGGFFRIAYGECGIDTSYGPYGAVGASIEQQGAWSGWASEGGVLTSDIAVDNNADGRLEVFVRGTDGAVWHKWQVAPNSGWSGWASEGGVITSNIAVGRNADGRLEVFVRGTDNALWHKWQVAPNSTWSGWASEGGVLTSNITVDRNADGRLEAFVRGTDGALWHKWQVAPNGTWSGWASEGGVLTSDIAVGRNADGRLELFVRGTDNALWHKWQVAPNGTWSGWASEGGVLTSGIAVGRNADGRLEVFVRGTDGALWHKWQVAPNGTWSGWASEGGVLTSSIALGRSPNGRLEAFVRGTDNAMWHKWQVAPNDGWSGWASEGGVLTSNIAIGTNADGRLEAFVRGTDNALWHNWQTQVFAAAPAEQAPAAEPVTATEPAAASAKAKAAEPAPM</sequence>
<organism evidence="5 6">
    <name type="scientific">Azohydromonas caseinilytica</name>
    <dbReference type="NCBI Taxonomy" id="2728836"/>
    <lineage>
        <taxon>Bacteria</taxon>
        <taxon>Pseudomonadati</taxon>
        <taxon>Pseudomonadota</taxon>
        <taxon>Betaproteobacteria</taxon>
        <taxon>Burkholderiales</taxon>
        <taxon>Sphaerotilaceae</taxon>
        <taxon>Azohydromonas</taxon>
    </lineage>
</organism>
<keyword evidence="2" id="KW-1015">Disulfide bond</keyword>
<dbReference type="SMART" id="SM00645">
    <property type="entry name" value="Pept_C1"/>
    <property type="match status" value="1"/>
</dbReference>
<dbReference type="Gene3D" id="3.90.70.10">
    <property type="entry name" value="Cysteine proteinases"/>
    <property type="match status" value="1"/>
</dbReference>
<evidence type="ECO:0000259" key="4">
    <source>
        <dbReference type="SMART" id="SM00645"/>
    </source>
</evidence>
<gene>
    <name evidence="5" type="ORF">HHL10_01440</name>
</gene>
<dbReference type="InterPro" id="IPR025660">
    <property type="entry name" value="Pept_his_AS"/>
</dbReference>
<dbReference type="PROSITE" id="PS00640">
    <property type="entry name" value="THIOL_PROTEASE_ASN"/>
    <property type="match status" value="1"/>
</dbReference>
<dbReference type="InterPro" id="IPR038765">
    <property type="entry name" value="Papain-like_cys_pep_sf"/>
</dbReference>
<dbReference type="EMBL" id="JABBFW010000001">
    <property type="protein sequence ID" value="NML13645.1"/>
    <property type="molecule type" value="Genomic_DNA"/>
</dbReference>
<dbReference type="Pfam" id="PF00112">
    <property type="entry name" value="Peptidase_C1"/>
    <property type="match status" value="1"/>
</dbReference>
<dbReference type="Proteomes" id="UP000574067">
    <property type="component" value="Unassembled WGS sequence"/>
</dbReference>
<dbReference type="Pfam" id="PF26607">
    <property type="entry name" value="DUF8189"/>
    <property type="match status" value="2"/>
</dbReference>
<evidence type="ECO:0000313" key="5">
    <source>
        <dbReference type="EMBL" id="NML13645.1"/>
    </source>
</evidence>
<dbReference type="GO" id="GO:0006508">
    <property type="term" value="P:proteolysis"/>
    <property type="evidence" value="ECO:0007669"/>
    <property type="project" value="InterPro"/>
</dbReference>
<proteinExistence type="inferred from homology"/>
<accession>A0A848F4J5</accession>
<dbReference type="PROSITE" id="PS00639">
    <property type="entry name" value="THIOL_PROTEASE_HIS"/>
    <property type="match status" value="1"/>
</dbReference>
<dbReference type="CDD" id="cd02248">
    <property type="entry name" value="Peptidase_C1A"/>
    <property type="match status" value="1"/>
</dbReference>
<dbReference type="Gene3D" id="2.120.10.70">
    <property type="entry name" value="Fucose-specific lectin"/>
    <property type="match status" value="2"/>
</dbReference>
<dbReference type="PANTHER" id="PTHR12411">
    <property type="entry name" value="CYSTEINE PROTEASE FAMILY C1-RELATED"/>
    <property type="match status" value="1"/>
</dbReference>
<feature type="domain" description="Peptidase C1A papain C-terminal" evidence="4">
    <location>
        <begin position="75"/>
        <end position="289"/>
    </location>
</feature>
<evidence type="ECO:0000313" key="6">
    <source>
        <dbReference type="Proteomes" id="UP000574067"/>
    </source>
</evidence>
<dbReference type="RefSeq" id="WP_169158557.1">
    <property type="nucleotide sequence ID" value="NZ_JABBFW010000001.1"/>
</dbReference>
<name>A0A848F4J5_9BURK</name>